<keyword evidence="2" id="KW-1185">Reference proteome</keyword>
<dbReference type="PANTHER" id="PTHR41247">
    <property type="entry name" value="HTH-TYPE TRANSCRIPTIONAL REPRESSOR YCNK"/>
    <property type="match status" value="1"/>
</dbReference>
<accession>A0A1H9A1R9</accession>
<dbReference type="STRING" id="419940.SAMN05421824_0107"/>
<sequence>MKHSVLIILICVFISCSKTPEPINYGTDVCYYCKMTIVTKTHAAQMVNSKGKQYKFDAIECMIRFLDDKPVIVSESNLLVTDYNSPGTMIDAKKASYIISEKISSPMGANLTGFNSMDAAKEVINNTSAAYFDWEGIFKKLN</sequence>
<reference evidence="1 2" key="1">
    <citation type="submission" date="2016-10" db="EMBL/GenBank/DDBJ databases">
        <authorList>
            <person name="de Groot N.N."/>
        </authorList>
    </citation>
    <scope>NUCLEOTIDE SEQUENCE [LARGE SCALE GENOMIC DNA]</scope>
    <source>
        <strain evidence="1 2">DSM 21035</strain>
    </source>
</reference>
<dbReference type="SUPFAM" id="SSF160387">
    <property type="entry name" value="NosL/MerB-like"/>
    <property type="match status" value="1"/>
</dbReference>
<protein>
    <submittedName>
        <fullName evidence="1">Copper chaperone NosL</fullName>
    </submittedName>
</protein>
<evidence type="ECO:0000313" key="2">
    <source>
        <dbReference type="Proteomes" id="UP000198999"/>
    </source>
</evidence>
<proteinExistence type="predicted"/>
<organism evidence="1 2">
    <name type="scientific">Hyunsoonleella jejuensis</name>
    <dbReference type="NCBI Taxonomy" id="419940"/>
    <lineage>
        <taxon>Bacteria</taxon>
        <taxon>Pseudomonadati</taxon>
        <taxon>Bacteroidota</taxon>
        <taxon>Flavobacteriia</taxon>
        <taxon>Flavobacteriales</taxon>
        <taxon>Flavobacteriaceae</taxon>
    </lineage>
</organism>
<dbReference type="OrthoDB" id="9792749at2"/>
<gene>
    <name evidence="1" type="ORF">SAMN05421824_0107</name>
</gene>
<dbReference type="RefSeq" id="WP_092574047.1">
    <property type="nucleotide sequence ID" value="NZ_FOFN01000001.1"/>
</dbReference>
<dbReference type="Proteomes" id="UP000198999">
    <property type="component" value="Unassembled WGS sequence"/>
</dbReference>
<dbReference type="Pfam" id="PF05573">
    <property type="entry name" value="NosL"/>
    <property type="match status" value="1"/>
</dbReference>
<dbReference type="EMBL" id="FOFN01000001">
    <property type="protein sequence ID" value="SEP70461.1"/>
    <property type="molecule type" value="Genomic_DNA"/>
</dbReference>
<dbReference type="PANTHER" id="PTHR41247:SF1">
    <property type="entry name" value="HTH-TYPE TRANSCRIPTIONAL REPRESSOR YCNK"/>
    <property type="match status" value="1"/>
</dbReference>
<dbReference type="InterPro" id="IPR008719">
    <property type="entry name" value="N2O_reductase_NosL"/>
</dbReference>
<dbReference type="AlphaFoldDB" id="A0A1H9A1R9"/>
<dbReference type="PROSITE" id="PS51257">
    <property type="entry name" value="PROKAR_LIPOPROTEIN"/>
    <property type="match status" value="1"/>
</dbReference>
<name>A0A1H9A1R9_9FLAO</name>
<evidence type="ECO:0000313" key="1">
    <source>
        <dbReference type="EMBL" id="SEP70461.1"/>
    </source>
</evidence>